<feature type="domain" description="TF-B3" evidence="6">
    <location>
        <begin position="28"/>
        <end position="104"/>
    </location>
</feature>
<keyword evidence="8" id="KW-1185">Reference proteome</keyword>
<evidence type="ECO:0000256" key="3">
    <source>
        <dbReference type="ARBA" id="ARBA00023125"/>
    </source>
</evidence>
<evidence type="ECO:0000256" key="4">
    <source>
        <dbReference type="ARBA" id="ARBA00023163"/>
    </source>
</evidence>
<protein>
    <recommendedName>
        <fullName evidence="6">TF-B3 domain-containing protein</fullName>
    </recommendedName>
</protein>
<comment type="caution">
    <text evidence="7">The sequence shown here is derived from an EMBL/GenBank/DDBJ whole genome shotgun (WGS) entry which is preliminary data.</text>
</comment>
<evidence type="ECO:0000256" key="1">
    <source>
        <dbReference type="ARBA" id="ARBA00004123"/>
    </source>
</evidence>
<evidence type="ECO:0000313" key="8">
    <source>
        <dbReference type="Proteomes" id="UP000607653"/>
    </source>
</evidence>
<evidence type="ECO:0000259" key="6">
    <source>
        <dbReference type="PROSITE" id="PS50863"/>
    </source>
</evidence>
<proteinExistence type="predicted"/>
<sequence length="104" mass="11688">MASYEERFHAIEIAEKIRTNLPSGSPSFVKSMVRFHVYSCFWLGLPSSFCKNHLPTKELKMVLEDEKGSEYDAIYIGSRSGLSGGWRGFALDHKLDDGDALSLN</sequence>
<dbReference type="InterPro" id="IPR044837">
    <property type="entry name" value="REM16-like"/>
</dbReference>
<evidence type="ECO:0000256" key="5">
    <source>
        <dbReference type="ARBA" id="ARBA00023242"/>
    </source>
</evidence>
<dbReference type="AlphaFoldDB" id="A0A822XZT3"/>
<dbReference type="EMBL" id="DUZY01000002">
    <property type="protein sequence ID" value="DAD25727.1"/>
    <property type="molecule type" value="Genomic_DNA"/>
</dbReference>
<accession>A0A822XZT3</accession>
<dbReference type="GO" id="GO:0003677">
    <property type="term" value="F:DNA binding"/>
    <property type="evidence" value="ECO:0007669"/>
    <property type="project" value="UniProtKB-KW"/>
</dbReference>
<dbReference type="Proteomes" id="UP000607653">
    <property type="component" value="Unassembled WGS sequence"/>
</dbReference>
<comment type="subcellular location">
    <subcellularLocation>
        <location evidence="1">Nucleus</location>
    </subcellularLocation>
</comment>
<dbReference type="GO" id="GO:0005634">
    <property type="term" value="C:nucleus"/>
    <property type="evidence" value="ECO:0007669"/>
    <property type="project" value="UniProtKB-SubCell"/>
</dbReference>
<name>A0A822XZT3_NELNU</name>
<dbReference type="PANTHER" id="PTHR31391">
    <property type="entry name" value="B3 DOMAIN-CONTAINING PROTEIN OS11G0197600-RELATED"/>
    <property type="match status" value="1"/>
</dbReference>
<reference evidence="7 8" key="1">
    <citation type="journal article" date="2020" name="Mol. Biol. Evol.">
        <title>Distinct Expression and Methylation Patterns for Genes with Different Fates following a Single Whole-Genome Duplication in Flowering Plants.</title>
        <authorList>
            <person name="Shi T."/>
            <person name="Rahmani R.S."/>
            <person name="Gugger P.F."/>
            <person name="Wang M."/>
            <person name="Li H."/>
            <person name="Zhang Y."/>
            <person name="Li Z."/>
            <person name="Wang Q."/>
            <person name="Van de Peer Y."/>
            <person name="Marchal K."/>
            <person name="Chen J."/>
        </authorList>
    </citation>
    <scope>NUCLEOTIDE SEQUENCE [LARGE SCALE GENOMIC DNA]</scope>
    <source>
        <tissue evidence="7">Leaf</tissue>
    </source>
</reference>
<dbReference type="CDD" id="cd10017">
    <property type="entry name" value="B3_DNA"/>
    <property type="match status" value="1"/>
</dbReference>
<dbReference type="PANTHER" id="PTHR31391:SF3">
    <property type="entry name" value="B3 DOMAIN-CONTAINING PROTEIN OS05G0481400"/>
    <property type="match status" value="1"/>
</dbReference>
<organism evidence="7 8">
    <name type="scientific">Nelumbo nucifera</name>
    <name type="common">Sacred lotus</name>
    <dbReference type="NCBI Taxonomy" id="4432"/>
    <lineage>
        <taxon>Eukaryota</taxon>
        <taxon>Viridiplantae</taxon>
        <taxon>Streptophyta</taxon>
        <taxon>Embryophyta</taxon>
        <taxon>Tracheophyta</taxon>
        <taxon>Spermatophyta</taxon>
        <taxon>Magnoliopsida</taxon>
        <taxon>Proteales</taxon>
        <taxon>Nelumbonaceae</taxon>
        <taxon>Nelumbo</taxon>
    </lineage>
</organism>
<keyword evidence="5" id="KW-0539">Nucleus</keyword>
<gene>
    <name evidence="7" type="ORF">HUJ06_027194</name>
</gene>
<dbReference type="SUPFAM" id="SSF101936">
    <property type="entry name" value="DNA-binding pseudobarrel domain"/>
    <property type="match status" value="1"/>
</dbReference>
<keyword evidence="4" id="KW-0804">Transcription</keyword>
<keyword evidence="2" id="KW-0805">Transcription regulation</keyword>
<evidence type="ECO:0000256" key="2">
    <source>
        <dbReference type="ARBA" id="ARBA00023015"/>
    </source>
</evidence>
<dbReference type="SMART" id="SM01019">
    <property type="entry name" value="B3"/>
    <property type="match status" value="1"/>
</dbReference>
<dbReference type="Gene3D" id="2.40.330.10">
    <property type="entry name" value="DNA-binding pseudobarrel domain"/>
    <property type="match status" value="1"/>
</dbReference>
<dbReference type="PROSITE" id="PS50863">
    <property type="entry name" value="B3"/>
    <property type="match status" value="1"/>
</dbReference>
<keyword evidence="3" id="KW-0238">DNA-binding</keyword>
<dbReference type="Pfam" id="PF02362">
    <property type="entry name" value="B3"/>
    <property type="match status" value="1"/>
</dbReference>
<dbReference type="InterPro" id="IPR015300">
    <property type="entry name" value="DNA-bd_pseudobarrel_sf"/>
</dbReference>
<dbReference type="InterPro" id="IPR003340">
    <property type="entry name" value="B3_DNA-bd"/>
</dbReference>
<evidence type="ECO:0000313" key="7">
    <source>
        <dbReference type="EMBL" id="DAD25727.1"/>
    </source>
</evidence>